<dbReference type="AlphaFoldDB" id="A0A075V7E9"/>
<dbReference type="InterPro" id="IPR005238">
    <property type="entry name" value="ComB-like"/>
</dbReference>
<organism evidence="2 3">
    <name type="scientific">Amycolatopsis japonica</name>
    <dbReference type="NCBI Taxonomy" id="208439"/>
    <lineage>
        <taxon>Bacteria</taxon>
        <taxon>Bacillati</taxon>
        <taxon>Actinomycetota</taxon>
        <taxon>Actinomycetes</taxon>
        <taxon>Pseudonocardiales</taxon>
        <taxon>Pseudonocardiaceae</taxon>
        <taxon>Amycolatopsis</taxon>
        <taxon>Amycolatopsis japonica group</taxon>
    </lineage>
</organism>
<proteinExistence type="predicted"/>
<protein>
    <recommendedName>
        <fullName evidence="1">Probable 2-phosphosulfolactate phosphatase</fullName>
    </recommendedName>
</protein>
<gene>
    <name evidence="2" type="ORF">AJAP_29900</name>
</gene>
<accession>A0A075V7E9</accession>
<name>A0A075V7E9_9PSEU</name>
<sequence length="271" mass="27672">MVLQFETGMVGAKVNTHSAESAITFRRGHAVGVDIRLEWGPEGVAALGADCAVLVVVDVLSFCTTTDLVLGNGGRVLPVRWRDHRGEEAAKARGAILAGESEWTLRPSSVTEIPSGTLLALPSPNGATLCDAAATTGAQVLAGCLRNASAVAARAAHLADGRPIGVIPAGERWGIDLRTEAKTFGPLRPCVEDQLGAGAIVAALDGYGRLSAEARLAAVAAKAIDIAEALTECSSGRELAAAGHANDVALAAELDTSGTVPVLRNGILEDS</sequence>
<evidence type="ECO:0000313" key="2">
    <source>
        <dbReference type="EMBL" id="AIG78810.1"/>
    </source>
</evidence>
<dbReference type="STRING" id="208439.AJAP_29900"/>
<dbReference type="GO" id="GO:0050532">
    <property type="term" value="F:2-phosphosulfolactate phosphatase activity"/>
    <property type="evidence" value="ECO:0007669"/>
    <property type="project" value="InterPro"/>
</dbReference>
<evidence type="ECO:0000313" key="3">
    <source>
        <dbReference type="Proteomes" id="UP000028492"/>
    </source>
</evidence>
<dbReference type="EMBL" id="CP008953">
    <property type="protein sequence ID" value="AIG78810.1"/>
    <property type="molecule type" value="Genomic_DNA"/>
</dbReference>
<dbReference type="GO" id="GO:0000287">
    <property type="term" value="F:magnesium ion binding"/>
    <property type="evidence" value="ECO:0007669"/>
    <property type="project" value="InterPro"/>
</dbReference>
<keyword evidence="3" id="KW-1185">Reference proteome</keyword>
<dbReference type="SUPFAM" id="SSF142823">
    <property type="entry name" value="ComB-like"/>
    <property type="match status" value="1"/>
</dbReference>
<dbReference type="KEGG" id="aja:AJAP_29900"/>
<dbReference type="Proteomes" id="UP000028492">
    <property type="component" value="Chromosome"/>
</dbReference>
<dbReference type="Pfam" id="PF04029">
    <property type="entry name" value="2-ph_phosp"/>
    <property type="match status" value="1"/>
</dbReference>
<dbReference type="eggNOG" id="COG2045">
    <property type="taxonomic scope" value="Bacteria"/>
</dbReference>
<reference evidence="2 3" key="1">
    <citation type="journal article" date="2014" name="J. Biotechnol.">
        <title>Complete genome sequence of the actinobacterium Amycolatopsis japonica MG417-CF17(T) (=DSM 44213T) producing (S,S)-N,N'-ethylenediaminedisuccinic acid.</title>
        <authorList>
            <person name="Stegmann E."/>
            <person name="Albersmeier A."/>
            <person name="Spohn M."/>
            <person name="Gert H."/>
            <person name="Weber T."/>
            <person name="Wohlleben W."/>
            <person name="Kalinowski J."/>
            <person name="Ruckert C."/>
        </authorList>
    </citation>
    <scope>NUCLEOTIDE SEQUENCE [LARGE SCALE GENOMIC DNA]</scope>
    <source>
        <strain evidence="3">MG417-CF17 (DSM 44213)</strain>
    </source>
</reference>
<dbReference type="Gene3D" id="3.90.1560.10">
    <property type="entry name" value="ComB-like"/>
    <property type="match status" value="1"/>
</dbReference>
<dbReference type="HOGENOM" id="CLU_094942_0_0_11"/>
<dbReference type="InterPro" id="IPR036702">
    <property type="entry name" value="ComB-like_sf"/>
</dbReference>
<evidence type="ECO:0000256" key="1">
    <source>
        <dbReference type="ARBA" id="ARBA00021948"/>
    </source>
</evidence>